<dbReference type="Proteomes" id="UP000606115">
    <property type="component" value="Unassembled WGS sequence"/>
</dbReference>
<reference evidence="2" key="1">
    <citation type="journal article" date="2019" name="Int. J. Syst. Evol. Microbiol.">
        <title>The Global Catalogue of Microorganisms (GCM) 10K type strain sequencing project: providing services to taxonomists for standard genome sequencing and annotation.</title>
        <authorList>
            <consortium name="The Broad Institute Genomics Platform"/>
            <consortium name="The Broad Institute Genome Sequencing Center for Infectious Disease"/>
            <person name="Wu L."/>
            <person name="Ma J."/>
        </authorList>
    </citation>
    <scope>NUCLEOTIDE SEQUENCE [LARGE SCALE GENOMIC DNA]</scope>
    <source>
        <strain evidence="2">CGMCC 1.3685</strain>
    </source>
</reference>
<gene>
    <name evidence="1" type="ORF">GCM10007173_25570</name>
</gene>
<keyword evidence="2" id="KW-1185">Reference proteome</keyword>
<accession>A0ABQ2DNP6</accession>
<name>A0ABQ2DNP6_9MICC</name>
<sequence length="57" mass="6115">MLRAEVTASLASDSRIGQVPKPIAGIKKSPGNLKDEISALIGLNLSSPANFWRHTEK</sequence>
<proteinExistence type="predicted"/>
<dbReference type="EMBL" id="BMKX01000006">
    <property type="protein sequence ID" value="GGJ65543.1"/>
    <property type="molecule type" value="Genomic_DNA"/>
</dbReference>
<evidence type="ECO:0000313" key="1">
    <source>
        <dbReference type="EMBL" id="GGJ65543.1"/>
    </source>
</evidence>
<organism evidence="1 2">
    <name type="scientific">Glutamicibacter ardleyensis</name>
    <dbReference type="NCBI Taxonomy" id="225894"/>
    <lineage>
        <taxon>Bacteria</taxon>
        <taxon>Bacillati</taxon>
        <taxon>Actinomycetota</taxon>
        <taxon>Actinomycetes</taxon>
        <taxon>Micrococcales</taxon>
        <taxon>Micrococcaceae</taxon>
        <taxon>Glutamicibacter</taxon>
    </lineage>
</organism>
<comment type="caution">
    <text evidence="1">The sequence shown here is derived from an EMBL/GenBank/DDBJ whole genome shotgun (WGS) entry which is preliminary data.</text>
</comment>
<evidence type="ECO:0000313" key="2">
    <source>
        <dbReference type="Proteomes" id="UP000606115"/>
    </source>
</evidence>
<protein>
    <submittedName>
        <fullName evidence="1">Uncharacterized protein</fullName>
    </submittedName>
</protein>